<feature type="domain" description="OmpR/PhoB-type" evidence="5">
    <location>
        <begin position="125"/>
        <end position="222"/>
    </location>
</feature>
<dbReference type="CDD" id="cd00383">
    <property type="entry name" value="trans_reg_C"/>
    <property type="match status" value="1"/>
</dbReference>
<evidence type="ECO:0000256" key="2">
    <source>
        <dbReference type="PROSITE-ProRule" id="PRU00169"/>
    </source>
</evidence>
<dbReference type="Gene3D" id="3.40.50.2300">
    <property type="match status" value="1"/>
</dbReference>
<sequence length="222" mass="24557">MKLLLIEDDEAMAQYVAAGLRSAGHSVDRVAGGKAGLEEAQRQQHEVLIVDRMLPELDGLELVRRLRAGGIRTPVLFLTTMSGIDDRVEGLEAGGDDYLVKPFALPELAARIGALGRRGGPAAATTILRVGDLELDLIKRTATRGGQRIELQPREFQLLEYLMRCAGQVVTRTMLLENVWDFHFDPQTNIVETHVSRLRSKVDKGFPTSMIHTVRGAGYMLR</sequence>
<evidence type="ECO:0000256" key="1">
    <source>
        <dbReference type="ARBA" id="ARBA00023125"/>
    </source>
</evidence>
<dbReference type="Gene3D" id="6.10.250.690">
    <property type="match status" value="1"/>
</dbReference>
<dbReference type="SMART" id="SM00862">
    <property type="entry name" value="Trans_reg_C"/>
    <property type="match status" value="1"/>
</dbReference>
<accession>A0ABT1LG04</accession>
<gene>
    <name evidence="6" type="ORF">NK718_18015</name>
</gene>
<dbReference type="PROSITE" id="PS50110">
    <property type="entry name" value="RESPONSE_REGULATORY"/>
    <property type="match status" value="1"/>
</dbReference>
<dbReference type="SMART" id="SM00448">
    <property type="entry name" value="REC"/>
    <property type="match status" value="1"/>
</dbReference>
<keyword evidence="2" id="KW-0597">Phosphoprotein</keyword>
<comment type="caution">
    <text evidence="6">The sequence shown here is derived from an EMBL/GenBank/DDBJ whole genome shotgun (WGS) entry which is preliminary data.</text>
</comment>
<keyword evidence="1 3" id="KW-0238">DNA-binding</keyword>
<dbReference type="InterPro" id="IPR039420">
    <property type="entry name" value="WalR-like"/>
</dbReference>
<dbReference type="SUPFAM" id="SSF52172">
    <property type="entry name" value="CheY-like"/>
    <property type="match status" value="1"/>
</dbReference>
<organism evidence="6 7">
    <name type="scientific">Alsobacter ponti</name>
    <dbReference type="NCBI Taxonomy" id="2962936"/>
    <lineage>
        <taxon>Bacteria</taxon>
        <taxon>Pseudomonadati</taxon>
        <taxon>Pseudomonadota</taxon>
        <taxon>Alphaproteobacteria</taxon>
        <taxon>Hyphomicrobiales</taxon>
        <taxon>Alsobacteraceae</taxon>
        <taxon>Alsobacter</taxon>
    </lineage>
</organism>
<evidence type="ECO:0000313" key="6">
    <source>
        <dbReference type="EMBL" id="MCP8940425.1"/>
    </source>
</evidence>
<dbReference type="Pfam" id="PF00072">
    <property type="entry name" value="Response_reg"/>
    <property type="match status" value="1"/>
</dbReference>
<dbReference type="EMBL" id="JANCLU010000021">
    <property type="protein sequence ID" value="MCP8940425.1"/>
    <property type="molecule type" value="Genomic_DNA"/>
</dbReference>
<feature type="modified residue" description="4-aspartylphosphate" evidence="2">
    <location>
        <position position="51"/>
    </location>
</feature>
<reference evidence="6 7" key="1">
    <citation type="submission" date="2022-07" db="EMBL/GenBank/DDBJ databases">
        <authorList>
            <person name="Li W.-J."/>
            <person name="Deng Q.-Q."/>
        </authorList>
    </citation>
    <scope>NUCLEOTIDE SEQUENCE [LARGE SCALE GENOMIC DNA]</scope>
    <source>
        <strain evidence="6 7">SYSU M60028</strain>
    </source>
</reference>
<dbReference type="InterPro" id="IPR011006">
    <property type="entry name" value="CheY-like_superfamily"/>
</dbReference>
<dbReference type="PANTHER" id="PTHR48111:SF76">
    <property type="entry name" value="TWO-COMPONENT RESPONSE REGULATOR"/>
    <property type="match status" value="1"/>
</dbReference>
<keyword evidence="7" id="KW-1185">Reference proteome</keyword>
<dbReference type="InterPro" id="IPR036388">
    <property type="entry name" value="WH-like_DNA-bd_sf"/>
</dbReference>
<evidence type="ECO:0000259" key="4">
    <source>
        <dbReference type="PROSITE" id="PS50110"/>
    </source>
</evidence>
<name>A0ABT1LG04_9HYPH</name>
<feature type="domain" description="Response regulatory" evidence="4">
    <location>
        <begin position="2"/>
        <end position="116"/>
    </location>
</feature>
<dbReference type="Proteomes" id="UP001205890">
    <property type="component" value="Unassembled WGS sequence"/>
</dbReference>
<evidence type="ECO:0000313" key="7">
    <source>
        <dbReference type="Proteomes" id="UP001205890"/>
    </source>
</evidence>
<dbReference type="InterPro" id="IPR001867">
    <property type="entry name" value="OmpR/PhoB-type_DNA-bd"/>
</dbReference>
<dbReference type="InterPro" id="IPR001789">
    <property type="entry name" value="Sig_transdc_resp-reg_receiver"/>
</dbReference>
<dbReference type="Gene3D" id="1.10.10.10">
    <property type="entry name" value="Winged helix-like DNA-binding domain superfamily/Winged helix DNA-binding domain"/>
    <property type="match status" value="1"/>
</dbReference>
<proteinExistence type="predicted"/>
<evidence type="ECO:0000259" key="5">
    <source>
        <dbReference type="PROSITE" id="PS51755"/>
    </source>
</evidence>
<dbReference type="RefSeq" id="WP_254745133.1">
    <property type="nucleotide sequence ID" value="NZ_JANCLU010000021.1"/>
</dbReference>
<evidence type="ECO:0000256" key="3">
    <source>
        <dbReference type="PROSITE-ProRule" id="PRU01091"/>
    </source>
</evidence>
<dbReference type="PANTHER" id="PTHR48111">
    <property type="entry name" value="REGULATOR OF RPOS"/>
    <property type="match status" value="1"/>
</dbReference>
<dbReference type="PROSITE" id="PS51755">
    <property type="entry name" value="OMPR_PHOB"/>
    <property type="match status" value="1"/>
</dbReference>
<dbReference type="Pfam" id="PF00486">
    <property type="entry name" value="Trans_reg_C"/>
    <property type="match status" value="1"/>
</dbReference>
<feature type="DNA-binding region" description="OmpR/PhoB-type" evidence="3">
    <location>
        <begin position="125"/>
        <end position="222"/>
    </location>
</feature>
<protein>
    <submittedName>
        <fullName evidence="6">Response regulator transcription factor</fullName>
    </submittedName>
</protein>